<evidence type="ECO:0008006" key="3">
    <source>
        <dbReference type="Google" id="ProtNLM"/>
    </source>
</evidence>
<proteinExistence type="predicted"/>
<dbReference type="Proteomes" id="UP000319219">
    <property type="component" value="Unassembled WGS sequence"/>
</dbReference>
<dbReference type="EMBL" id="VIJZ01000008">
    <property type="protein sequence ID" value="TQR97346.1"/>
    <property type="molecule type" value="Genomic_DNA"/>
</dbReference>
<protein>
    <recommendedName>
        <fullName evidence="3">YgiT-type zinc finger protein</fullName>
    </recommendedName>
</protein>
<evidence type="ECO:0000313" key="2">
    <source>
        <dbReference type="Proteomes" id="UP000319219"/>
    </source>
</evidence>
<evidence type="ECO:0000313" key="1">
    <source>
        <dbReference type="EMBL" id="TQR97346.1"/>
    </source>
</evidence>
<dbReference type="RefSeq" id="WP_142613859.1">
    <property type="nucleotide sequence ID" value="NZ_VIJZ01000008.1"/>
</dbReference>
<accession>A0ABY3B0Y7</accession>
<sequence length="59" mass="6729">MTGLFDLVVCSDCGEKHFRSELRLITRYDGYDKAGEAVWVEDYQGCRICGSENMMDSKV</sequence>
<name>A0ABY3B0Y7_9BACL</name>
<reference evidence="1 2" key="1">
    <citation type="submission" date="2019-07" db="EMBL/GenBank/DDBJ databases">
        <title>Paenibacillus ottowii sp. nov. isolated from a fermentation system processing bovine manure.</title>
        <authorList>
            <person name="Velazquez L.F."/>
            <person name="Rajbanshi S."/>
            <person name="Guan S."/>
            <person name="Hinchee M."/>
            <person name="Welsh A."/>
        </authorList>
    </citation>
    <scope>NUCLEOTIDE SEQUENCE [LARGE SCALE GENOMIC DNA]</scope>
    <source>
        <strain evidence="1 2">MS2379</strain>
    </source>
</reference>
<gene>
    <name evidence="1" type="ORF">FKV70_19125</name>
</gene>
<organism evidence="1 2">
    <name type="scientific">Paenibacillus ottowii</name>
    <dbReference type="NCBI Taxonomy" id="2315729"/>
    <lineage>
        <taxon>Bacteria</taxon>
        <taxon>Bacillati</taxon>
        <taxon>Bacillota</taxon>
        <taxon>Bacilli</taxon>
        <taxon>Bacillales</taxon>
        <taxon>Paenibacillaceae</taxon>
        <taxon>Paenibacillus</taxon>
    </lineage>
</organism>
<keyword evidence="2" id="KW-1185">Reference proteome</keyword>
<comment type="caution">
    <text evidence="1">The sequence shown here is derived from an EMBL/GenBank/DDBJ whole genome shotgun (WGS) entry which is preliminary data.</text>
</comment>